<evidence type="ECO:0000313" key="2">
    <source>
        <dbReference type="EnsemblMetazoa" id="XP_030849017"/>
    </source>
</evidence>
<reference evidence="3" key="1">
    <citation type="submission" date="2015-02" db="EMBL/GenBank/DDBJ databases">
        <title>Genome sequencing for Strongylocentrotus purpuratus.</title>
        <authorList>
            <person name="Murali S."/>
            <person name="Liu Y."/>
            <person name="Vee V."/>
            <person name="English A."/>
            <person name="Wang M."/>
            <person name="Skinner E."/>
            <person name="Han Y."/>
            <person name="Muzny D.M."/>
            <person name="Worley K.C."/>
            <person name="Gibbs R.A."/>
        </authorList>
    </citation>
    <scope>NUCLEOTIDE SEQUENCE</scope>
</reference>
<dbReference type="Proteomes" id="UP000007110">
    <property type="component" value="Unassembled WGS sequence"/>
</dbReference>
<keyword evidence="3" id="KW-1185">Reference proteome</keyword>
<dbReference type="EnsemblMetazoa" id="XM_030993157">
    <property type="protein sequence ID" value="XP_030849017"/>
    <property type="gene ID" value="LOC115927364"/>
</dbReference>
<dbReference type="GeneID" id="115927364"/>
<dbReference type="AlphaFoldDB" id="A0A7M7PE68"/>
<feature type="region of interest" description="Disordered" evidence="1">
    <location>
        <begin position="48"/>
        <end position="166"/>
    </location>
</feature>
<dbReference type="RefSeq" id="XP_030849017.1">
    <property type="nucleotide sequence ID" value="XM_030993157.1"/>
</dbReference>
<feature type="compositionally biased region" description="Polar residues" evidence="1">
    <location>
        <begin position="109"/>
        <end position="123"/>
    </location>
</feature>
<protein>
    <submittedName>
        <fullName evidence="2">Uncharacterized protein</fullName>
    </submittedName>
</protein>
<proteinExistence type="predicted"/>
<feature type="compositionally biased region" description="Basic and acidic residues" evidence="1">
    <location>
        <begin position="67"/>
        <end position="89"/>
    </location>
</feature>
<feature type="compositionally biased region" description="Polar residues" evidence="1">
    <location>
        <begin position="90"/>
        <end position="101"/>
    </location>
</feature>
<reference evidence="2" key="2">
    <citation type="submission" date="2021-01" db="UniProtKB">
        <authorList>
            <consortium name="EnsemblMetazoa"/>
        </authorList>
    </citation>
    <scope>IDENTIFICATION</scope>
</reference>
<sequence>MMKNNQPTVFKMSSCVIFCGKLEDIFPHDFDQLKKFVTNQWERITKQQWQDSWFPPSKETQPNDTTRAIKYDAATDNRKKSRREPRGQGDQESSLKTGQTGNEDRSTNGHESGQGNPHQVDSATDNKAESRREPRGQGDQESSLKTGQTGNADRSTNVHESWQGNPHQVDSVSQIAFAFYTRQQAIYVV</sequence>
<organism evidence="2 3">
    <name type="scientific">Strongylocentrotus purpuratus</name>
    <name type="common">Purple sea urchin</name>
    <dbReference type="NCBI Taxonomy" id="7668"/>
    <lineage>
        <taxon>Eukaryota</taxon>
        <taxon>Metazoa</taxon>
        <taxon>Echinodermata</taxon>
        <taxon>Eleutherozoa</taxon>
        <taxon>Echinozoa</taxon>
        <taxon>Echinoidea</taxon>
        <taxon>Euechinoidea</taxon>
        <taxon>Echinacea</taxon>
        <taxon>Camarodonta</taxon>
        <taxon>Echinidea</taxon>
        <taxon>Strongylocentrotidae</taxon>
        <taxon>Strongylocentrotus</taxon>
    </lineage>
</organism>
<dbReference type="InParanoid" id="A0A7M7PE68"/>
<feature type="compositionally biased region" description="Basic and acidic residues" evidence="1">
    <location>
        <begin position="124"/>
        <end position="138"/>
    </location>
</feature>
<dbReference type="KEGG" id="spu:115927364"/>
<name>A0A7M7PE68_STRPU</name>
<feature type="compositionally biased region" description="Polar residues" evidence="1">
    <location>
        <begin position="139"/>
        <end position="166"/>
    </location>
</feature>
<evidence type="ECO:0000313" key="3">
    <source>
        <dbReference type="Proteomes" id="UP000007110"/>
    </source>
</evidence>
<evidence type="ECO:0000256" key="1">
    <source>
        <dbReference type="SAM" id="MobiDB-lite"/>
    </source>
</evidence>
<accession>A0A7M7PE68</accession>